<dbReference type="AlphaFoldDB" id="G3H4G3"/>
<dbReference type="InParanoid" id="G3H4G3"/>
<evidence type="ECO:0000313" key="2">
    <source>
        <dbReference type="Proteomes" id="UP000001075"/>
    </source>
</evidence>
<sequence>MGIHRGLSPAVPHTHPSHILATLAATALALCKAYSSPAAAQHYTEQLWIHVFVE</sequence>
<protein>
    <submittedName>
        <fullName evidence="1">Uncharacterized protein</fullName>
    </submittedName>
</protein>
<evidence type="ECO:0000313" key="1">
    <source>
        <dbReference type="EMBL" id="EGV97505.1"/>
    </source>
</evidence>
<accession>G3H4G3</accession>
<dbReference type="EMBL" id="JH000137">
    <property type="protein sequence ID" value="EGV97505.1"/>
    <property type="molecule type" value="Genomic_DNA"/>
</dbReference>
<organism evidence="1 2">
    <name type="scientific">Cricetulus griseus</name>
    <name type="common">Chinese hamster</name>
    <name type="synonym">Cricetulus barabensis griseus</name>
    <dbReference type="NCBI Taxonomy" id="10029"/>
    <lineage>
        <taxon>Eukaryota</taxon>
        <taxon>Metazoa</taxon>
        <taxon>Chordata</taxon>
        <taxon>Craniata</taxon>
        <taxon>Vertebrata</taxon>
        <taxon>Euteleostomi</taxon>
        <taxon>Mammalia</taxon>
        <taxon>Eutheria</taxon>
        <taxon>Euarchontoglires</taxon>
        <taxon>Glires</taxon>
        <taxon>Rodentia</taxon>
        <taxon>Myomorpha</taxon>
        <taxon>Muroidea</taxon>
        <taxon>Cricetidae</taxon>
        <taxon>Cricetinae</taxon>
        <taxon>Cricetulus</taxon>
    </lineage>
</organism>
<proteinExistence type="predicted"/>
<name>G3H4G3_CRIGR</name>
<reference evidence="2" key="1">
    <citation type="journal article" date="2011" name="Nat. Biotechnol.">
        <title>The genomic sequence of the Chinese hamster ovary (CHO)-K1 cell line.</title>
        <authorList>
            <person name="Xu X."/>
            <person name="Nagarajan H."/>
            <person name="Lewis N.E."/>
            <person name="Pan S."/>
            <person name="Cai Z."/>
            <person name="Liu X."/>
            <person name="Chen W."/>
            <person name="Xie M."/>
            <person name="Wang W."/>
            <person name="Hammond S."/>
            <person name="Andersen M.R."/>
            <person name="Neff N."/>
            <person name="Passarelli B."/>
            <person name="Koh W."/>
            <person name="Fan H.C."/>
            <person name="Wang J."/>
            <person name="Gui Y."/>
            <person name="Lee K.H."/>
            <person name="Betenbaugh M.J."/>
            <person name="Quake S.R."/>
            <person name="Famili I."/>
            <person name="Palsson B.O."/>
            <person name="Wang J."/>
        </authorList>
    </citation>
    <scope>NUCLEOTIDE SEQUENCE [LARGE SCALE GENOMIC DNA]</scope>
    <source>
        <strain evidence="2">CHO K1 cell line</strain>
    </source>
</reference>
<gene>
    <name evidence="1" type="ORF">I79_005164</name>
</gene>
<dbReference type="Proteomes" id="UP000001075">
    <property type="component" value="Unassembled WGS sequence"/>
</dbReference>